<dbReference type="PANTHER" id="PTHR46640:SF1">
    <property type="entry name" value="FUNGAL LIPASE-LIKE DOMAIN-CONTAINING PROTEIN-RELATED"/>
    <property type="match status" value="1"/>
</dbReference>
<dbReference type="InterPro" id="IPR029058">
    <property type="entry name" value="AB_hydrolase_fold"/>
</dbReference>
<dbReference type="Proteomes" id="UP000696573">
    <property type="component" value="Unassembled WGS sequence"/>
</dbReference>
<organism evidence="5 6">
    <name type="scientific">Clonostachys rhizophaga</name>
    <dbReference type="NCBI Taxonomy" id="160324"/>
    <lineage>
        <taxon>Eukaryota</taxon>
        <taxon>Fungi</taxon>
        <taxon>Dikarya</taxon>
        <taxon>Ascomycota</taxon>
        <taxon>Pezizomycotina</taxon>
        <taxon>Sordariomycetes</taxon>
        <taxon>Hypocreomycetidae</taxon>
        <taxon>Hypocreales</taxon>
        <taxon>Bionectriaceae</taxon>
        <taxon>Clonostachys</taxon>
    </lineage>
</organism>
<proteinExistence type="predicted"/>
<name>A0A9N9YDX4_9HYPO</name>
<keyword evidence="6" id="KW-1185">Reference proteome</keyword>
<dbReference type="Gene3D" id="3.40.50.1820">
    <property type="entry name" value="alpha/beta hydrolase"/>
    <property type="match status" value="1"/>
</dbReference>
<dbReference type="InterPro" id="IPR051299">
    <property type="entry name" value="AB_hydrolase_lip/est"/>
</dbReference>
<gene>
    <name evidence="5" type="ORF">CRHIZ90672A_00019115</name>
</gene>
<protein>
    <recommendedName>
        <fullName evidence="4">Fungal lipase-type domain-containing protein</fullName>
    </recommendedName>
</protein>
<evidence type="ECO:0000313" key="5">
    <source>
        <dbReference type="EMBL" id="CAH0017572.1"/>
    </source>
</evidence>
<dbReference type="GO" id="GO:0006629">
    <property type="term" value="P:lipid metabolic process"/>
    <property type="evidence" value="ECO:0007669"/>
    <property type="project" value="InterPro"/>
</dbReference>
<feature type="signal peptide" evidence="3">
    <location>
        <begin position="1"/>
        <end position="15"/>
    </location>
</feature>
<evidence type="ECO:0000256" key="1">
    <source>
        <dbReference type="ARBA" id="ARBA00022729"/>
    </source>
</evidence>
<dbReference type="AlphaFoldDB" id="A0A9N9YDX4"/>
<dbReference type="SUPFAM" id="SSF53474">
    <property type="entry name" value="alpha/beta-Hydrolases"/>
    <property type="match status" value="1"/>
</dbReference>
<dbReference type="OrthoDB" id="426718at2759"/>
<feature type="domain" description="Fungal lipase-type" evidence="4">
    <location>
        <begin position="113"/>
        <end position="243"/>
    </location>
</feature>
<dbReference type="GO" id="GO:0016787">
    <property type="term" value="F:hydrolase activity"/>
    <property type="evidence" value="ECO:0007669"/>
    <property type="project" value="UniProtKB-KW"/>
</dbReference>
<dbReference type="Pfam" id="PF01764">
    <property type="entry name" value="Lipase_3"/>
    <property type="match status" value="1"/>
</dbReference>
<evidence type="ECO:0000259" key="4">
    <source>
        <dbReference type="Pfam" id="PF01764"/>
    </source>
</evidence>
<accession>A0A9N9YDX4</accession>
<dbReference type="EMBL" id="CABFNQ020000509">
    <property type="protein sequence ID" value="CAH0017572.1"/>
    <property type="molecule type" value="Genomic_DNA"/>
</dbReference>
<reference evidence="5" key="1">
    <citation type="submission" date="2021-10" db="EMBL/GenBank/DDBJ databases">
        <authorList>
            <person name="Piombo E."/>
        </authorList>
    </citation>
    <scope>NUCLEOTIDE SEQUENCE</scope>
</reference>
<evidence type="ECO:0000256" key="3">
    <source>
        <dbReference type="SAM" id="SignalP"/>
    </source>
</evidence>
<keyword evidence="2" id="KW-0378">Hydrolase</keyword>
<evidence type="ECO:0000256" key="2">
    <source>
        <dbReference type="ARBA" id="ARBA00022801"/>
    </source>
</evidence>
<comment type="caution">
    <text evidence="5">The sequence shown here is derived from an EMBL/GenBank/DDBJ whole genome shotgun (WGS) entry which is preliminary data.</text>
</comment>
<dbReference type="PANTHER" id="PTHR46640">
    <property type="entry name" value="TRIACYLGLYCEROL LIPASE, PUTATIVE (AFU_ORTHOLOGUE AFUA_6G06510)-RELATED"/>
    <property type="match status" value="1"/>
</dbReference>
<dbReference type="InterPro" id="IPR002921">
    <property type="entry name" value="Fungal_lipase-type"/>
</dbReference>
<evidence type="ECO:0000313" key="6">
    <source>
        <dbReference type="Proteomes" id="UP000696573"/>
    </source>
</evidence>
<dbReference type="CDD" id="cd00519">
    <property type="entry name" value="Lipase_3"/>
    <property type="match status" value="1"/>
</dbReference>
<feature type="chain" id="PRO_5040173256" description="Fungal lipase-type domain-containing protein" evidence="3">
    <location>
        <begin position="16"/>
        <end position="348"/>
    </location>
</feature>
<keyword evidence="1 3" id="KW-0732">Signal</keyword>
<sequence length="348" mass="37763">MWTKKLIAFAALASAIPSEPRLEPGLGIERKDALTVTEAELNQMKFFMEQSAASYCNYKQPVDALIRCDRVGTISGPCPSIQNDTVRILWTYIGPVTQVAAYISINHVRKQIVFTARGTLTGTEGDVNLNVDFKPYPGVDGAQVHTGFYDAWDEMAAAGAIKAVSDAVAANPGYSIVATGHSLGGALASMAAASLRNTGFSVDLYTYGAPRLGNAAFNHFLAGLPGADYRVTNVDDPVPRLPFLCWGYRSLSPEYWISQNFTGPDYPLDNIKVCQGDANLECNGGTRGFGWENILSHGTYLGHSPCLNIFDFLSSEEANKNWVTRLAELNSEQPSNVLEDLIYCALLV</sequence>